<gene>
    <name evidence="7" type="ORF">COT81_05825</name>
</gene>
<feature type="transmembrane region" description="Helical" evidence="6">
    <location>
        <begin position="6"/>
        <end position="26"/>
    </location>
</feature>
<dbReference type="PANTHER" id="PTHR31632:SF2">
    <property type="entry name" value="PLASMA MEMBRANE IRON PERMEASE"/>
    <property type="match status" value="1"/>
</dbReference>
<evidence type="ECO:0000313" key="7">
    <source>
        <dbReference type="EMBL" id="PIS04587.1"/>
    </source>
</evidence>
<evidence type="ECO:0000256" key="5">
    <source>
        <dbReference type="ARBA" id="ARBA00023136"/>
    </source>
</evidence>
<name>A0A2H0VZS7_9BACT</name>
<protein>
    <submittedName>
        <fullName evidence="7">High-affinity iron transporter</fullName>
    </submittedName>
</protein>
<evidence type="ECO:0000256" key="6">
    <source>
        <dbReference type="SAM" id="Phobius"/>
    </source>
</evidence>
<keyword evidence="3 6" id="KW-0812">Transmembrane</keyword>
<keyword evidence="4 6" id="KW-1133">Transmembrane helix</keyword>
<dbReference type="Proteomes" id="UP000230935">
    <property type="component" value="Unassembled WGS sequence"/>
</dbReference>
<evidence type="ECO:0000313" key="8">
    <source>
        <dbReference type="Proteomes" id="UP000230935"/>
    </source>
</evidence>
<feature type="transmembrane region" description="Helical" evidence="6">
    <location>
        <begin position="177"/>
        <end position="196"/>
    </location>
</feature>
<evidence type="ECO:0000256" key="1">
    <source>
        <dbReference type="ARBA" id="ARBA00004141"/>
    </source>
</evidence>
<feature type="transmembrane region" description="Helical" evidence="6">
    <location>
        <begin position="112"/>
        <end position="134"/>
    </location>
</feature>
<comment type="caution">
    <text evidence="7">The sequence shown here is derived from an EMBL/GenBank/DDBJ whole genome shotgun (WGS) entry which is preliminary data.</text>
</comment>
<organism evidence="7 8">
    <name type="scientific">Candidatus Buchananbacteria bacterium CG10_big_fil_rev_8_21_14_0_10_42_9</name>
    <dbReference type="NCBI Taxonomy" id="1974526"/>
    <lineage>
        <taxon>Bacteria</taxon>
        <taxon>Candidatus Buchananiibacteriota</taxon>
    </lineage>
</organism>
<proteinExistence type="inferred from homology"/>
<dbReference type="PANTHER" id="PTHR31632">
    <property type="entry name" value="IRON TRANSPORTER FTH1"/>
    <property type="match status" value="1"/>
</dbReference>
<dbReference type="EMBL" id="PEZZ01000049">
    <property type="protein sequence ID" value="PIS04587.1"/>
    <property type="molecule type" value="Genomic_DNA"/>
</dbReference>
<dbReference type="InterPro" id="IPR004923">
    <property type="entry name" value="FTR1/Fip1/EfeU"/>
</dbReference>
<comment type="subcellular location">
    <subcellularLocation>
        <location evidence="1">Membrane</location>
        <topology evidence="1">Multi-pass membrane protein</topology>
    </subcellularLocation>
</comment>
<reference evidence="8" key="1">
    <citation type="submission" date="2017-09" db="EMBL/GenBank/DDBJ databases">
        <title>Depth-based differentiation of microbial function through sediment-hosted aquifers and enrichment of novel symbionts in the deep terrestrial subsurface.</title>
        <authorList>
            <person name="Probst A.J."/>
            <person name="Ladd B."/>
            <person name="Jarett J.K."/>
            <person name="Geller-Mcgrath D.E."/>
            <person name="Sieber C.M.K."/>
            <person name="Emerson J.B."/>
            <person name="Anantharaman K."/>
            <person name="Thomas B.C."/>
            <person name="Malmstrom R."/>
            <person name="Stieglmeier M."/>
            <person name="Klingl A."/>
            <person name="Woyke T."/>
            <person name="Ryan C.M."/>
            <person name="Banfield J.F."/>
        </authorList>
    </citation>
    <scope>NUCLEOTIDE SEQUENCE [LARGE SCALE GENOMIC DNA]</scope>
</reference>
<dbReference type="Pfam" id="PF03239">
    <property type="entry name" value="FTR1"/>
    <property type="match status" value="1"/>
</dbReference>
<evidence type="ECO:0000256" key="2">
    <source>
        <dbReference type="ARBA" id="ARBA00008333"/>
    </source>
</evidence>
<evidence type="ECO:0000256" key="4">
    <source>
        <dbReference type="ARBA" id="ARBA00022989"/>
    </source>
</evidence>
<sequence length="278" mass="31104">MLPSFVITFREVLEITLVVGVVLSYLNRTRQTHYNQIVYVGLGFGVVASIIAGFLFFNIAGSFSGRAEEIFEGAMMFVGAGVLTYMIFWMMRQKQIAQKIEHRVAKQMDKPHAYGLFLLVFVSVLREGIEMVIFLNVASLVSANSVLLGFILGTVLAVLLGYLLFKGFRKISIKHFFNVTSLVLIFFAAGLLAHGVHEFHEAHILPPLIDEVWNINPPVLADGSYPLMHDKGQIGILLAGIFGYNGNPSLLELLIYLAYLALVFLIWKRLNLPQRVKN</sequence>
<dbReference type="AlphaFoldDB" id="A0A2H0VZS7"/>
<comment type="similarity">
    <text evidence="2">Belongs to the oxidase-dependent Fe transporter (OFeT) (TC 9.A.10.1) family.</text>
</comment>
<feature type="transmembrane region" description="Helical" evidence="6">
    <location>
        <begin position="73"/>
        <end position="91"/>
    </location>
</feature>
<feature type="transmembrane region" description="Helical" evidence="6">
    <location>
        <begin position="38"/>
        <end position="61"/>
    </location>
</feature>
<feature type="transmembrane region" description="Helical" evidence="6">
    <location>
        <begin position="146"/>
        <end position="165"/>
    </location>
</feature>
<feature type="transmembrane region" description="Helical" evidence="6">
    <location>
        <begin position="250"/>
        <end position="267"/>
    </location>
</feature>
<dbReference type="GO" id="GO:0015093">
    <property type="term" value="F:ferrous iron transmembrane transporter activity"/>
    <property type="evidence" value="ECO:0007669"/>
    <property type="project" value="TreeGrafter"/>
</dbReference>
<dbReference type="GO" id="GO:0033573">
    <property type="term" value="C:high-affinity iron permease complex"/>
    <property type="evidence" value="ECO:0007669"/>
    <property type="project" value="InterPro"/>
</dbReference>
<evidence type="ECO:0000256" key="3">
    <source>
        <dbReference type="ARBA" id="ARBA00022692"/>
    </source>
</evidence>
<keyword evidence="5 6" id="KW-0472">Membrane</keyword>
<accession>A0A2H0VZS7</accession>